<comment type="caution">
    <text evidence="2">The sequence shown here is derived from an EMBL/GenBank/DDBJ whole genome shotgun (WGS) entry which is preliminary data.</text>
</comment>
<dbReference type="InterPro" id="IPR012902">
    <property type="entry name" value="N_methyl_site"/>
</dbReference>
<evidence type="ECO:0008006" key="4">
    <source>
        <dbReference type="Google" id="ProtNLM"/>
    </source>
</evidence>
<proteinExistence type="predicted"/>
<gene>
    <name evidence="2" type="ORF">GCM10009114_26060</name>
</gene>
<keyword evidence="3" id="KW-1185">Reference proteome</keyword>
<dbReference type="NCBIfam" id="TIGR02532">
    <property type="entry name" value="IV_pilin_GFxxxE"/>
    <property type="match status" value="1"/>
</dbReference>
<evidence type="ECO:0000313" key="2">
    <source>
        <dbReference type="EMBL" id="GAA0858019.1"/>
    </source>
</evidence>
<evidence type="ECO:0000313" key="3">
    <source>
        <dbReference type="Proteomes" id="UP001500359"/>
    </source>
</evidence>
<dbReference type="InterPro" id="IPR016419">
    <property type="entry name" value="Prepilin_Pept-dep_B_prd"/>
</dbReference>
<dbReference type="PROSITE" id="PS00409">
    <property type="entry name" value="PROKAR_NTER_METHYL"/>
    <property type="match status" value="1"/>
</dbReference>
<organism evidence="2 3">
    <name type="scientific">Aliiglaciecola litoralis</name>
    <dbReference type="NCBI Taxonomy" id="582857"/>
    <lineage>
        <taxon>Bacteria</taxon>
        <taxon>Pseudomonadati</taxon>
        <taxon>Pseudomonadota</taxon>
        <taxon>Gammaproteobacteria</taxon>
        <taxon>Alteromonadales</taxon>
        <taxon>Alteromonadaceae</taxon>
        <taxon>Aliiglaciecola</taxon>
    </lineage>
</organism>
<keyword evidence="1" id="KW-0812">Transmembrane</keyword>
<dbReference type="Proteomes" id="UP001500359">
    <property type="component" value="Unassembled WGS sequence"/>
</dbReference>
<evidence type="ECO:0000256" key="1">
    <source>
        <dbReference type="SAM" id="Phobius"/>
    </source>
</evidence>
<name>A0ABN1LNC4_9ALTE</name>
<dbReference type="PIRSF" id="PIRSF004525">
    <property type="entry name" value="Pilin_peptidase-dep_B_prd"/>
    <property type="match status" value="1"/>
</dbReference>
<sequence length="207" mass="23046">MLNANTRIYTGFSLIELLIAMAISISLITALISFVSVNLIGHSKLIMQQRLSDELHSIVSLIQSDLNRAGFDATSALQYTLSNNYAAAFANSIELSAFPGEPVDSCVTFAYDRDMDGEIDAANPNERFGFRLRENSIEVRQRGLLCDANGWQDISDSSVIIIDHFAIQTLDENGSNSRLAVRIDASSKQIPSIQRRIQRHWQISNEH</sequence>
<dbReference type="Pfam" id="PF07963">
    <property type="entry name" value="N_methyl"/>
    <property type="match status" value="1"/>
</dbReference>
<keyword evidence="1" id="KW-1133">Transmembrane helix</keyword>
<dbReference type="RefSeq" id="WP_343860657.1">
    <property type="nucleotide sequence ID" value="NZ_BAAAFD010000007.1"/>
</dbReference>
<reference evidence="2 3" key="1">
    <citation type="journal article" date="2019" name="Int. J. Syst. Evol. Microbiol.">
        <title>The Global Catalogue of Microorganisms (GCM) 10K type strain sequencing project: providing services to taxonomists for standard genome sequencing and annotation.</title>
        <authorList>
            <consortium name="The Broad Institute Genomics Platform"/>
            <consortium name="The Broad Institute Genome Sequencing Center for Infectious Disease"/>
            <person name="Wu L."/>
            <person name="Ma J."/>
        </authorList>
    </citation>
    <scope>NUCLEOTIDE SEQUENCE [LARGE SCALE GENOMIC DNA]</scope>
    <source>
        <strain evidence="2 3">JCM 15896</strain>
    </source>
</reference>
<protein>
    <recommendedName>
        <fullName evidence="4">Prepilin peptidase dependent protein B</fullName>
    </recommendedName>
</protein>
<keyword evidence="1" id="KW-0472">Membrane</keyword>
<dbReference type="EMBL" id="BAAAFD010000007">
    <property type="protein sequence ID" value="GAA0858019.1"/>
    <property type="molecule type" value="Genomic_DNA"/>
</dbReference>
<feature type="transmembrane region" description="Helical" evidence="1">
    <location>
        <begin position="12"/>
        <end position="40"/>
    </location>
</feature>
<accession>A0ABN1LNC4</accession>